<evidence type="ECO:0000313" key="3">
    <source>
        <dbReference type="Proteomes" id="UP001219518"/>
    </source>
</evidence>
<dbReference type="PANTHER" id="PTHR24183:SF1">
    <property type="entry name" value="FIBRONECTIN TYPE 3 AND ANKYRIN REPEAT DOMAINS PROTEIN 1"/>
    <property type="match status" value="1"/>
</dbReference>
<dbReference type="SUPFAM" id="SSF48403">
    <property type="entry name" value="Ankyrin repeat"/>
    <property type="match status" value="1"/>
</dbReference>
<dbReference type="PROSITE" id="PS50088">
    <property type="entry name" value="ANK_REPEAT"/>
    <property type="match status" value="4"/>
</dbReference>
<evidence type="ECO:0000256" key="1">
    <source>
        <dbReference type="PROSITE-ProRule" id="PRU00023"/>
    </source>
</evidence>
<dbReference type="Proteomes" id="UP001219518">
    <property type="component" value="Unassembled WGS sequence"/>
</dbReference>
<dbReference type="AlphaFoldDB" id="A0AAE1HDK2"/>
<dbReference type="GO" id="GO:0042981">
    <property type="term" value="P:regulation of apoptotic process"/>
    <property type="evidence" value="ECO:0007669"/>
    <property type="project" value="TreeGrafter"/>
</dbReference>
<organism evidence="2 3">
    <name type="scientific">Frankliniella fusca</name>
    <dbReference type="NCBI Taxonomy" id="407009"/>
    <lineage>
        <taxon>Eukaryota</taxon>
        <taxon>Metazoa</taxon>
        <taxon>Ecdysozoa</taxon>
        <taxon>Arthropoda</taxon>
        <taxon>Hexapoda</taxon>
        <taxon>Insecta</taxon>
        <taxon>Pterygota</taxon>
        <taxon>Neoptera</taxon>
        <taxon>Paraneoptera</taxon>
        <taxon>Thysanoptera</taxon>
        <taxon>Terebrantia</taxon>
        <taxon>Thripoidea</taxon>
        <taxon>Thripidae</taxon>
        <taxon>Frankliniella</taxon>
    </lineage>
</organism>
<dbReference type="Pfam" id="PF12796">
    <property type="entry name" value="Ank_2"/>
    <property type="match status" value="1"/>
</dbReference>
<dbReference type="Pfam" id="PF13637">
    <property type="entry name" value="Ank_4"/>
    <property type="match status" value="1"/>
</dbReference>
<sequence length="310" mass="32443">MAPGDSFHFRVQKGRGQWSSILAATTKDDQAPMVALHRAISQGLPHRARKFLSQRPLAVDVPDRAGRTALLLAVLRGDVELVYLLLNAGADPNHAAEGAANRTPLMLAAHRGALPLCRALRDRGARWDVPDRNGCTALHYAVAGCGSGSGAGGLRSGGAAAATTSASGTEEVVRMALEDGADVHARDSYGWTPLMRAVMLGAGTRVLTLLLEAGADVLQMDKQGHTAAHLAALAGRQDVSGVLARCGADLRTKSRHGHSARELGRCWPLSLADGANKGGIEAALAVAAAASTMLKKRAARRKQDELDDQI</sequence>
<feature type="repeat" description="ANK" evidence="1">
    <location>
        <begin position="65"/>
        <end position="97"/>
    </location>
</feature>
<dbReference type="Gene3D" id="1.25.40.20">
    <property type="entry name" value="Ankyrin repeat-containing domain"/>
    <property type="match status" value="2"/>
</dbReference>
<gene>
    <name evidence="2" type="ORF">KUF71_008509</name>
</gene>
<feature type="repeat" description="ANK" evidence="1">
    <location>
        <begin position="100"/>
        <end position="132"/>
    </location>
</feature>
<reference evidence="2" key="1">
    <citation type="submission" date="2021-07" db="EMBL/GenBank/DDBJ databases">
        <authorList>
            <person name="Catto M.A."/>
            <person name="Jacobson A."/>
            <person name="Kennedy G."/>
            <person name="Labadie P."/>
            <person name="Hunt B.G."/>
            <person name="Srinivasan R."/>
        </authorList>
    </citation>
    <scope>NUCLEOTIDE SEQUENCE</scope>
    <source>
        <strain evidence="2">PL_HMW_Pooled</strain>
        <tissue evidence="2">Head</tissue>
    </source>
</reference>
<keyword evidence="3" id="KW-1185">Reference proteome</keyword>
<proteinExistence type="predicted"/>
<protein>
    <submittedName>
        <fullName evidence="2">Fibronectin type 3 and ankyrin repeat domains protein 1</fullName>
    </submittedName>
</protein>
<evidence type="ECO:0000313" key="2">
    <source>
        <dbReference type="EMBL" id="KAK3919382.1"/>
    </source>
</evidence>
<dbReference type="SMART" id="SM00248">
    <property type="entry name" value="ANK"/>
    <property type="match status" value="5"/>
</dbReference>
<reference evidence="2" key="2">
    <citation type="journal article" date="2023" name="BMC Genomics">
        <title>Pest status, molecular evolution, and epigenetic factors derived from the genome assembly of Frankliniella fusca, a thysanopteran phytovirus vector.</title>
        <authorList>
            <person name="Catto M.A."/>
            <person name="Labadie P.E."/>
            <person name="Jacobson A.L."/>
            <person name="Kennedy G.G."/>
            <person name="Srinivasan R."/>
            <person name="Hunt B.G."/>
        </authorList>
    </citation>
    <scope>NUCLEOTIDE SEQUENCE</scope>
    <source>
        <strain evidence="2">PL_HMW_Pooled</strain>
    </source>
</reference>
<dbReference type="InterPro" id="IPR002110">
    <property type="entry name" value="Ankyrin_rpt"/>
</dbReference>
<dbReference type="InterPro" id="IPR036770">
    <property type="entry name" value="Ankyrin_rpt-contain_sf"/>
</dbReference>
<feature type="repeat" description="ANK" evidence="1">
    <location>
        <begin position="189"/>
        <end position="222"/>
    </location>
</feature>
<name>A0AAE1HDK2_9NEOP</name>
<dbReference type="EMBL" id="JAHWGI010000979">
    <property type="protein sequence ID" value="KAK3919382.1"/>
    <property type="molecule type" value="Genomic_DNA"/>
</dbReference>
<accession>A0AAE1HDK2</accession>
<dbReference type="GO" id="GO:0005634">
    <property type="term" value="C:nucleus"/>
    <property type="evidence" value="ECO:0007669"/>
    <property type="project" value="TreeGrafter"/>
</dbReference>
<feature type="repeat" description="ANK" evidence="1">
    <location>
        <begin position="223"/>
        <end position="255"/>
    </location>
</feature>
<dbReference type="PROSITE" id="PS50297">
    <property type="entry name" value="ANK_REP_REGION"/>
    <property type="match status" value="3"/>
</dbReference>
<dbReference type="Pfam" id="PF00023">
    <property type="entry name" value="Ank"/>
    <property type="match status" value="1"/>
</dbReference>
<dbReference type="PANTHER" id="PTHR24183">
    <property type="entry name" value="FIBRONECTIN TYPE 3 AND ANKYRIN REPEAT DOMAINS PROTEIN 1"/>
    <property type="match status" value="1"/>
</dbReference>
<comment type="caution">
    <text evidence="2">The sequence shown here is derived from an EMBL/GenBank/DDBJ whole genome shotgun (WGS) entry which is preliminary data.</text>
</comment>
<keyword evidence="1" id="KW-0040">ANK repeat</keyword>